<dbReference type="AlphaFoldDB" id="A0A8T0G210"/>
<feature type="compositionally biased region" description="Acidic residues" evidence="2">
    <location>
        <begin position="139"/>
        <end position="151"/>
    </location>
</feature>
<evidence type="ECO:0000256" key="1">
    <source>
        <dbReference type="SAM" id="Coils"/>
    </source>
</evidence>
<name>A0A8T0G210_ARGBR</name>
<feature type="region of interest" description="Disordered" evidence="2">
    <location>
        <begin position="684"/>
        <end position="717"/>
    </location>
</feature>
<sequence>MLSDKFNILELLDLALRVPEVGAVNFNILHTVLTQLIIELQMEHLRPLCFIQDEVAAQAAITKGRLEDPLIKSRKSLRPTMDVTDIKGMLQTADLKKVGMEEILAPIVEDIATRVIEKKQSMQEDEELFTEESSSVDEKDTEEETESDVEIESAKYEPKDAGPKLEEEVKQQEEEPEDAVPKSEVKHQVEEAKDAVPKPEEEVKQQEGEPESKSKESELTISLPDLTKDKDLRDVTDEEKATEVLAVATEILEKTSDAPAAAKELLEGPPEVEAGKVATQALKALTKEDVFQADPANVVQEMWRAININRRMDGAEEGLRELSSIVDAMLDKLHEVETFMNENQSKFDELEDYFERIRKLESRCEFLQTKIDEANEFTRYEIERLEEVIEGLTKELELSREALKELQANYESLCERAAYKEDLEELRNAINEDMDARVKKLKRRLLKEIEGKTPPNFFVKDPPQGGSGKKLGKGHKRGREMWGCEKVKKEGYGSDKVSREELGRLLEPGFIDKFLEEQENLRTELDALKLTVADVDENLNSLITRIEEEILRDINQTFEEIKATIAEMKEKLDTLDADDINDSFARLEEQAEMIIKEIEAIRAAQEKFEKEAKTNFKKISKADLEVVMGKLDRSEFVSVMQDMEETIERLTITVKINVSFGVSPVKELLISSACKKYPGSIESGQEAIEKQESKDEKLPSIDVDEVPIPPPDKPRTQDIHQLPVLFANIRPQIGLAHEKRKSNIDKEVAEYFASRRLYPIGGEHTKTFPQQRGLTFTTIKDEVLLKGLNKRFYKGTVKETPAEKQKQPEQTTKHADTKNRTIPAGVVVKNVPASSRPDATVSVPKNKSKQNLLQSKSSASTAKETVEASAEQGAKTSDLNAEK</sequence>
<comment type="caution">
    <text evidence="3">The sequence shown here is derived from an EMBL/GenBank/DDBJ whole genome shotgun (WGS) entry which is preliminary data.</text>
</comment>
<feature type="compositionally biased region" description="Low complexity" evidence="2">
    <location>
        <begin position="849"/>
        <end position="858"/>
    </location>
</feature>
<evidence type="ECO:0000313" key="4">
    <source>
        <dbReference type="Proteomes" id="UP000807504"/>
    </source>
</evidence>
<feature type="compositionally biased region" description="Basic and acidic residues" evidence="2">
    <location>
        <begin position="152"/>
        <end position="218"/>
    </location>
</feature>
<feature type="compositionally biased region" description="Basic and acidic residues" evidence="2">
    <location>
        <begin position="796"/>
        <end position="819"/>
    </location>
</feature>
<evidence type="ECO:0000313" key="3">
    <source>
        <dbReference type="EMBL" id="KAF8797231.1"/>
    </source>
</evidence>
<feature type="coiled-coil region" evidence="1">
    <location>
        <begin position="343"/>
        <end position="436"/>
    </location>
</feature>
<feature type="compositionally biased region" description="Basic and acidic residues" evidence="2">
    <location>
        <begin position="226"/>
        <end position="235"/>
    </location>
</feature>
<feature type="coiled-coil region" evidence="1">
    <location>
        <begin position="511"/>
        <end position="604"/>
    </location>
</feature>
<feature type="region of interest" description="Disordered" evidence="2">
    <location>
        <begin position="455"/>
        <end position="476"/>
    </location>
</feature>
<feature type="compositionally biased region" description="Polar residues" evidence="2">
    <location>
        <begin position="874"/>
        <end position="883"/>
    </location>
</feature>
<organism evidence="3 4">
    <name type="scientific">Argiope bruennichi</name>
    <name type="common">Wasp spider</name>
    <name type="synonym">Aranea bruennichi</name>
    <dbReference type="NCBI Taxonomy" id="94029"/>
    <lineage>
        <taxon>Eukaryota</taxon>
        <taxon>Metazoa</taxon>
        <taxon>Ecdysozoa</taxon>
        <taxon>Arthropoda</taxon>
        <taxon>Chelicerata</taxon>
        <taxon>Arachnida</taxon>
        <taxon>Araneae</taxon>
        <taxon>Araneomorphae</taxon>
        <taxon>Entelegynae</taxon>
        <taxon>Araneoidea</taxon>
        <taxon>Araneidae</taxon>
        <taxon>Argiope</taxon>
    </lineage>
</organism>
<feature type="region of interest" description="Disordered" evidence="2">
    <location>
        <begin position="796"/>
        <end position="883"/>
    </location>
</feature>
<proteinExistence type="predicted"/>
<protein>
    <submittedName>
        <fullName evidence="3">Uncharacterized protein</fullName>
    </submittedName>
</protein>
<keyword evidence="1" id="KW-0175">Coiled coil</keyword>
<accession>A0A8T0G210</accession>
<keyword evidence="4" id="KW-1185">Reference proteome</keyword>
<feature type="region of interest" description="Disordered" evidence="2">
    <location>
        <begin position="121"/>
        <end position="235"/>
    </location>
</feature>
<evidence type="ECO:0000256" key="2">
    <source>
        <dbReference type="SAM" id="MobiDB-lite"/>
    </source>
</evidence>
<reference evidence="3" key="2">
    <citation type="submission" date="2020-06" db="EMBL/GenBank/DDBJ databases">
        <authorList>
            <person name="Sheffer M."/>
        </authorList>
    </citation>
    <scope>NUCLEOTIDE SEQUENCE</scope>
</reference>
<reference evidence="3" key="1">
    <citation type="journal article" date="2020" name="bioRxiv">
        <title>Chromosome-level reference genome of the European wasp spider Argiope bruennichi: a resource for studies on range expansion and evolutionary adaptation.</title>
        <authorList>
            <person name="Sheffer M.M."/>
            <person name="Hoppe A."/>
            <person name="Krehenwinkel H."/>
            <person name="Uhl G."/>
            <person name="Kuss A.W."/>
            <person name="Jensen L."/>
            <person name="Jensen C."/>
            <person name="Gillespie R.G."/>
            <person name="Hoff K.J."/>
            <person name="Prost S."/>
        </authorList>
    </citation>
    <scope>NUCLEOTIDE SEQUENCE</scope>
</reference>
<dbReference type="Proteomes" id="UP000807504">
    <property type="component" value="Unassembled WGS sequence"/>
</dbReference>
<feature type="compositionally biased region" description="Basic and acidic residues" evidence="2">
    <location>
        <begin position="687"/>
        <end position="699"/>
    </location>
</feature>
<dbReference type="EMBL" id="JABXBU010000001">
    <property type="protein sequence ID" value="KAF8797231.1"/>
    <property type="molecule type" value="Genomic_DNA"/>
</dbReference>
<gene>
    <name evidence="3" type="ORF">HNY73_001516</name>
</gene>